<dbReference type="InParanoid" id="A9VE45"/>
<evidence type="ECO:0000313" key="3">
    <source>
        <dbReference type="EMBL" id="EDQ84198.1"/>
    </source>
</evidence>
<evidence type="ECO:0000259" key="2">
    <source>
        <dbReference type="Pfam" id="PF16178"/>
    </source>
</evidence>
<feature type="non-terminal residue" evidence="3">
    <location>
        <position position="329"/>
    </location>
</feature>
<dbReference type="KEGG" id="mbr:MONBRDRAFT_30480"/>
<dbReference type="EMBL" id="CH991594">
    <property type="protein sequence ID" value="EDQ84198.1"/>
    <property type="molecule type" value="Genomic_DNA"/>
</dbReference>
<dbReference type="RefSeq" id="XP_001750986.1">
    <property type="nucleotide sequence ID" value="XM_001750934.1"/>
</dbReference>
<sequence>MLRWFVGASSIVLSLSVSVSVSVSLSLSVCLSLSLSLSVSLSLCVFKALLSSLKPSLSLFSLFNSSLSSTLLSLSMRFPTSQAVPLVRGIEGYPCKGIHTDGAMANNADPSGARRRVLDVDQHMVGMLNDPPAPATEVTLSEPRSGSGSSDPTAVAGQNPASAHPMTSPRSVSSSAAPTVPPDDGHLHPKRGEDLHRRKPSDLFQVRTAEEWYTPEQLAALRKPGKRNLILSTGERIDYILAYYLPEKVTYQDLIDMMEDPERQDNPDAHIAAKRLHFEVELVQKGLVLEHELGAGDKVVFVKIHTPFKVLCARAEKFQYKMPLRESRK</sequence>
<feature type="domain" description="Anoctamin dimerisation" evidence="2">
    <location>
        <begin position="235"/>
        <end position="326"/>
    </location>
</feature>
<dbReference type="GeneID" id="5896245"/>
<dbReference type="Pfam" id="PF16178">
    <property type="entry name" value="Anoct_dimer"/>
    <property type="match status" value="1"/>
</dbReference>
<name>A9VE45_MONBE</name>
<feature type="compositionally biased region" description="Low complexity" evidence="1">
    <location>
        <begin position="165"/>
        <end position="178"/>
    </location>
</feature>
<gene>
    <name evidence="3" type="ORF">MONBRDRAFT_30480</name>
</gene>
<organism evidence="3 4">
    <name type="scientific">Monosiga brevicollis</name>
    <name type="common">Choanoflagellate</name>
    <dbReference type="NCBI Taxonomy" id="81824"/>
    <lineage>
        <taxon>Eukaryota</taxon>
        <taxon>Choanoflagellata</taxon>
        <taxon>Craspedida</taxon>
        <taxon>Salpingoecidae</taxon>
        <taxon>Monosiga</taxon>
    </lineage>
</organism>
<protein>
    <recommendedName>
        <fullName evidence="2">Anoctamin dimerisation domain-containing protein</fullName>
    </recommendedName>
</protein>
<keyword evidence="4" id="KW-1185">Reference proteome</keyword>
<dbReference type="AlphaFoldDB" id="A9VE45"/>
<feature type="compositionally biased region" description="Polar residues" evidence="1">
    <location>
        <begin position="138"/>
        <end position="152"/>
    </location>
</feature>
<dbReference type="Proteomes" id="UP000001357">
    <property type="component" value="Unassembled WGS sequence"/>
</dbReference>
<dbReference type="PANTHER" id="PTHR44592">
    <property type="entry name" value="NUDIX HYDROLASE DOMAIN-CONTAINING PROTEIN"/>
    <property type="match status" value="1"/>
</dbReference>
<proteinExistence type="predicted"/>
<dbReference type="GO" id="GO:0046983">
    <property type="term" value="F:protein dimerization activity"/>
    <property type="evidence" value="ECO:0007669"/>
    <property type="project" value="InterPro"/>
</dbReference>
<evidence type="ECO:0000256" key="1">
    <source>
        <dbReference type="SAM" id="MobiDB-lite"/>
    </source>
</evidence>
<evidence type="ECO:0000313" key="4">
    <source>
        <dbReference type="Proteomes" id="UP000001357"/>
    </source>
</evidence>
<dbReference type="InterPro" id="IPR032394">
    <property type="entry name" value="Anoct_dimer"/>
</dbReference>
<dbReference type="PANTHER" id="PTHR44592:SF3">
    <property type="entry name" value="SECRETED PROTEIN"/>
    <property type="match status" value="1"/>
</dbReference>
<feature type="compositionally biased region" description="Basic and acidic residues" evidence="1">
    <location>
        <begin position="183"/>
        <end position="196"/>
    </location>
</feature>
<accession>A9VE45</accession>
<feature type="region of interest" description="Disordered" evidence="1">
    <location>
        <begin position="126"/>
        <end position="200"/>
    </location>
</feature>
<reference evidence="3 4" key="1">
    <citation type="journal article" date="2008" name="Nature">
        <title>The genome of the choanoflagellate Monosiga brevicollis and the origin of metazoans.</title>
        <authorList>
            <consortium name="JGI Sequencing"/>
            <person name="King N."/>
            <person name="Westbrook M.J."/>
            <person name="Young S.L."/>
            <person name="Kuo A."/>
            <person name="Abedin M."/>
            <person name="Chapman J."/>
            <person name="Fairclough S."/>
            <person name="Hellsten U."/>
            <person name="Isogai Y."/>
            <person name="Letunic I."/>
            <person name="Marr M."/>
            <person name="Pincus D."/>
            <person name="Putnam N."/>
            <person name="Rokas A."/>
            <person name="Wright K.J."/>
            <person name="Zuzow R."/>
            <person name="Dirks W."/>
            <person name="Good M."/>
            <person name="Goodstein D."/>
            <person name="Lemons D."/>
            <person name="Li W."/>
            <person name="Lyons J.B."/>
            <person name="Morris A."/>
            <person name="Nichols S."/>
            <person name="Richter D.J."/>
            <person name="Salamov A."/>
            <person name="Bork P."/>
            <person name="Lim W.A."/>
            <person name="Manning G."/>
            <person name="Miller W.T."/>
            <person name="McGinnis W."/>
            <person name="Shapiro H."/>
            <person name="Tjian R."/>
            <person name="Grigoriev I.V."/>
            <person name="Rokhsar D."/>
        </authorList>
    </citation>
    <scope>NUCLEOTIDE SEQUENCE [LARGE SCALE GENOMIC DNA]</scope>
    <source>
        <strain evidence="4">MX1 / ATCC 50154</strain>
    </source>
</reference>